<evidence type="ECO:0000256" key="2">
    <source>
        <dbReference type="ARBA" id="ARBA00022692"/>
    </source>
</evidence>
<feature type="transmembrane region" description="Helical" evidence="6">
    <location>
        <begin position="290"/>
        <end position="313"/>
    </location>
</feature>
<dbReference type="GO" id="GO:0022904">
    <property type="term" value="P:respiratory electron transport chain"/>
    <property type="evidence" value="ECO:0007669"/>
    <property type="project" value="TreeGrafter"/>
</dbReference>
<dbReference type="CDD" id="cd00919">
    <property type="entry name" value="Heme_Cu_Oxidase_I"/>
    <property type="match status" value="1"/>
</dbReference>
<dbReference type="GO" id="GO:0016020">
    <property type="term" value="C:membrane"/>
    <property type="evidence" value="ECO:0007669"/>
    <property type="project" value="UniProtKB-SubCell"/>
</dbReference>
<comment type="subcellular location">
    <subcellularLocation>
        <location evidence="1">Membrane</location>
        <topology evidence="1">Multi-pass membrane protein</topology>
    </subcellularLocation>
</comment>
<evidence type="ECO:0000256" key="3">
    <source>
        <dbReference type="ARBA" id="ARBA00022989"/>
    </source>
</evidence>
<evidence type="ECO:0000256" key="4">
    <source>
        <dbReference type="ARBA" id="ARBA00023136"/>
    </source>
</evidence>
<feature type="transmembrane region" description="Helical" evidence="6">
    <location>
        <begin position="94"/>
        <end position="121"/>
    </location>
</feature>
<dbReference type="AlphaFoldDB" id="A0A031LVS1"/>
<keyword evidence="5" id="KW-0249">Electron transport</keyword>
<keyword evidence="5" id="KW-0813">Transport</keyword>
<dbReference type="PROSITE" id="PS00077">
    <property type="entry name" value="COX1_CUB"/>
    <property type="match status" value="1"/>
</dbReference>
<dbReference type="SUPFAM" id="SSF81442">
    <property type="entry name" value="Cytochrome c oxidase subunit I-like"/>
    <property type="match status" value="1"/>
</dbReference>
<keyword evidence="3 6" id="KW-1133">Transmembrane helix</keyword>
<dbReference type="NCBIfam" id="NF041075">
    <property type="entry name" value="quin_ox_SoxB"/>
    <property type="match status" value="1"/>
</dbReference>
<accession>A0A031LVS1</accession>
<feature type="transmembrane region" description="Helical" evidence="6">
    <location>
        <begin position="325"/>
        <end position="345"/>
    </location>
</feature>
<feature type="transmembrane region" description="Helical" evidence="6">
    <location>
        <begin position="365"/>
        <end position="385"/>
    </location>
</feature>
<dbReference type="Proteomes" id="UP000024332">
    <property type="component" value="Unassembled WGS sequence"/>
</dbReference>
<name>A0A031LVS1_9CREN</name>
<feature type="transmembrane region" description="Helical" evidence="6">
    <location>
        <begin position="141"/>
        <end position="161"/>
    </location>
</feature>
<feature type="transmembrane region" description="Helical" evidence="6">
    <location>
        <begin position="397"/>
        <end position="418"/>
    </location>
</feature>
<evidence type="ECO:0000256" key="1">
    <source>
        <dbReference type="ARBA" id="ARBA00004141"/>
    </source>
</evidence>
<keyword evidence="2 5" id="KW-0812">Transmembrane</keyword>
<feature type="transmembrane region" description="Helical" evidence="6">
    <location>
        <begin position="258"/>
        <end position="278"/>
    </location>
</feature>
<evidence type="ECO:0000256" key="5">
    <source>
        <dbReference type="RuleBase" id="RU000370"/>
    </source>
</evidence>
<dbReference type="PANTHER" id="PTHR10422">
    <property type="entry name" value="CYTOCHROME C OXIDASE SUBUNIT 1"/>
    <property type="match status" value="1"/>
</dbReference>
<feature type="transmembrane region" description="Helical" evidence="6">
    <location>
        <begin position="12"/>
        <end position="33"/>
    </location>
</feature>
<dbReference type="InterPro" id="IPR023615">
    <property type="entry name" value="Cyt_c_Oxase_su1_BS"/>
</dbReference>
<dbReference type="Pfam" id="PF00115">
    <property type="entry name" value="COX1"/>
    <property type="match status" value="1"/>
</dbReference>
<comment type="caution">
    <text evidence="8">The sequence shown here is derived from an EMBL/GenBank/DDBJ whole genome shotgun (WGS) entry which is preliminary data.</text>
</comment>
<dbReference type="Gene3D" id="1.20.210.10">
    <property type="entry name" value="Cytochrome c oxidase-like, subunit I domain"/>
    <property type="match status" value="1"/>
</dbReference>
<evidence type="ECO:0000259" key="7">
    <source>
        <dbReference type="PROSITE" id="PS50855"/>
    </source>
</evidence>
<feature type="transmembrane region" description="Helical" evidence="6">
    <location>
        <begin position="448"/>
        <end position="471"/>
    </location>
</feature>
<feature type="domain" description="Cytochrome oxidase subunit I profile" evidence="7">
    <location>
        <begin position="1"/>
        <end position="496"/>
    </location>
</feature>
<evidence type="ECO:0000256" key="6">
    <source>
        <dbReference type="SAM" id="Phobius"/>
    </source>
</evidence>
<dbReference type="GO" id="GO:0020037">
    <property type="term" value="F:heme binding"/>
    <property type="evidence" value="ECO:0007669"/>
    <property type="project" value="InterPro"/>
</dbReference>
<dbReference type="PANTHER" id="PTHR10422:SF18">
    <property type="entry name" value="CYTOCHROME C OXIDASE SUBUNIT 1"/>
    <property type="match status" value="1"/>
</dbReference>
<protein>
    <submittedName>
        <fullName evidence="8">Cytochrome B6</fullName>
    </submittedName>
</protein>
<dbReference type="PROSITE" id="PS50855">
    <property type="entry name" value="COX1"/>
    <property type="match status" value="1"/>
</dbReference>
<gene>
    <name evidence="8" type="ORF">CM19_01755</name>
</gene>
<keyword evidence="9" id="KW-1185">Reference proteome</keyword>
<evidence type="ECO:0000313" key="8">
    <source>
        <dbReference type="EMBL" id="EZQ11233.1"/>
    </source>
</evidence>
<dbReference type="InterPro" id="IPR036927">
    <property type="entry name" value="Cyt_c_oxase-like_su1_sf"/>
</dbReference>
<proteinExistence type="inferred from homology"/>
<dbReference type="GO" id="GO:0015990">
    <property type="term" value="P:electron transport coupled proton transport"/>
    <property type="evidence" value="ECO:0007669"/>
    <property type="project" value="TreeGrafter"/>
</dbReference>
<organism evidence="8 9">
    <name type="scientific">Candidatus Acidianus copahuensis</name>
    <dbReference type="NCBI Taxonomy" id="1160895"/>
    <lineage>
        <taxon>Archaea</taxon>
        <taxon>Thermoproteota</taxon>
        <taxon>Thermoprotei</taxon>
        <taxon>Sulfolobales</taxon>
        <taxon>Sulfolobaceae</taxon>
        <taxon>Acidianus</taxon>
    </lineage>
</organism>
<dbReference type="PRINTS" id="PR01165">
    <property type="entry name" value="CYCOXIDASEI"/>
</dbReference>
<keyword evidence="4 6" id="KW-0472">Membrane</keyword>
<feature type="transmembrane region" description="Helical" evidence="6">
    <location>
        <begin position="229"/>
        <end position="246"/>
    </location>
</feature>
<dbReference type="GO" id="GO:0004129">
    <property type="term" value="F:cytochrome-c oxidase activity"/>
    <property type="evidence" value="ECO:0007669"/>
    <property type="project" value="InterPro"/>
</dbReference>
<dbReference type="GO" id="GO:0009060">
    <property type="term" value="P:aerobic respiration"/>
    <property type="evidence" value="ECO:0007669"/>
    <property type="project" value="InterPro"/>
</dbReference>
<dbReference type="InterPro" id="IPR000883">
    <property type="entry name" value="Cyt_C_Oxase_1"/>
</dbReference>
<dbReference type="InterPro" id="IPR023616">
    <property type="entry name" value="Cyt_c_oxase-like_su1_dom"/>
</dbReference>
<dbReference type="STRING" id="1160895.CM19_01755"/>
<feature type="transmembrane region" description="Helical" evidence="6">
    <location>
        <begin position="53"/>
        <end position="82"/>
    </location>
</feature>
<feature type="transmembrane region" description="Helical" evidence="6">
    <location>
        <begin position="182"/>
        <end position="209"/>
    </location>
</feature>
<comment type="similarity">
    <text evidence="5">Belongs to the heme-copper respiratory oxidase family.</text>
</comment>
<keyword evidence="5" id="KW-0408">Iron</keyword>
<evidence type="ECO:0000313" key="9">
    <source>
        <dbReference type="Proteomes" id="UP000024332"/>
    </source>
</evidence>
<keyword evidence="5" id="KW-0479">Metal-binding</keyword>
<sequence length="507" mass="56371">MKIYPKSELGIAFLFTAGALSWLLAMGLAALWFRTILLTPHITPGPNYDPGSLYYFLVTFHGQAGIFVIVPDLALAIFAYSLHVGKMNIFHKKLVTLAFWMINLPLIVEQAGGPLTGWYMYPPLALQQGSWLVYKGAMIGVAYFMIALICLGVMIAGYTMFADAYKSRPKNEKIPIFASYTMAFSGMFMPLTITALMACSLWYSLYFWARVPVNPLTWVVLFWFYGHPVVYYVPFPVFGGLYYLIPKFSGRSLFSERWARWNIALLFTFGTIAWIHHLQTWPLPVYIRAFITPTTLILAAGSGLTVLNLGLTIMTGKGYKWKDPVGLAAVIALIGFILAGLQALILPINPLNVIVHNTYYVVGHFHLMIWTIILVGFTAILLDMLRSKMAGLDFSELARGLLIGGLVMWTSSALALGYDMSYAGYIGFIRRWMAYPVKFLPFMDSMTYIAVAMASSFLIFAIPILSTLLPLKTSLFWSVTQGGLPSSFSTSAPGIMGSKTANVEKAK</sequence>
<dbReference type="RefSeq" id="WP_048098685.1">
    <property type="nucleotide sequence ID" value="NZ_JFZT01000016.1"/>
</dbReference>
<keyword evidence="5" id="KW-0349">Heme</keyword>
<dbReference type="EMBL" id="JFZT01000016">
    <property type="protein sequence ID" value="EZQ11233.1"/>
    <property type="molecule type" value="Genomic_DNA"/>
</dbReference>
<reference evidence="8 9" key="1">
    <citation type="submission" date="2014-03" db="EMBL/GenBank/DDBJ databases">
        <title>Draft genome sequence of the novel thermoacidophilic archaea Acidianus copahuensis ALE1 strain, isolated from Copahue volcanic area in Neuquen Argentina.</title>
        <authorList>
            <person name="Urbieta M.S."/>
            <person name="Rascovan N."/>
            <person name="Castro C."/>
            <person name="Revale S."/>
            <person name="Giaveno M.A."/>
            <person name="Vazquez M.P."/>
            <person name="Donati E.R."/>
        </authorList>
    </citation>
    <scope>NUCLEOTIDE SEQUENCE [LARGE SCALE GENOMIC DNA]</scope>
    <source>
        <strain evidence="8 9">ALE1</strain>
    </source>
</reference>
<keyword evidence="5" id="KW-0679">Respiratory chain</keyword>
<dbReference type="InterPro" id="IPR053628">
    <property type="entry name" value="Heme-copper_oxidase_sub1"/>
</dbReference>
<dbReference type="OrthoDB" id="33297at2157"/>